<evidence type="ECO:0000256" key="3">
    <source>
        <dbReference type="ARBA" id="ARBA00022448"/>
    </source>
</evidence>
<keyword evidence="3" id="KW-0813">Transport</keyword>
<dbReference type="InterPro" id="IPR042186">
    <property type="entry name" value="FimD_plug_dom"/>
</dbReference>
<name>A0A564LKV2_9ENTR</name>
<dbReference type="GO" id="GO:0015473">
    <property type="term" value="F:fimbrial usher porin activity"/>
    <property type="evidence" value="ECO:0007669"/>
    <property type="project" value="InterPro"/>
</dbReference>
<dbReference type="Proteomes" id="UP000317374">
    <property type="component" value="Unassembled WGS sequence"/>
</dbReference>
<sequence>MTGYGKQLSAGFVLSAFFAPVHHALAVDSEYETQFLRKDKHGATAEVFLYRNAVTPGLKTVDFTLNDRFIDRYSILFVEDRQNKTTVPCLSTAFLQQLGIRTEQYNGWRLSADADGDIDPATLTSSQCEDVTARIPASTVSYDNSLQTLSLQVPQEAVKRIDSAMLSPKEWDDGVANLRTSYSGYFYQSQLKDVSENDEKISRNAWISLNSTGGAGPWRLFSTDSFSKNEGNGWETNHDSLYLNRGIAAARGHISIGDIFTQSRSAILNNIPLRGVTLATTERMMLDNQFDFSPVIRGIARTNAKVTIRQQNSTIYSTTVTPGAFAIDDLSSARSGADLEVTIEEADGSRQVFRVPYSTLPTMIRPGALRYSAAVGQYRQNSHAEGEPWLGFGSLEYGFEHLTLLSTTLVAEDYQSLSAGAAWNIGAIGAFSLELAGARYRETWQNEAQKNGSALRVLYARYFESTDTNLQVAGHQYHSQGFMDFSDYMERYHHEEVNGYAYGDEGWNRRRRSRTEINLNQGLNTWGNLYFSLSQDRYYHTSEKSSTLTAGGGTQIGPASVSLTWSWTKSDQSKDNQLNLNVSIPFDWGKRQHNAGSLNYGLTRNRENQYSQTLGYSGNALDNALTYSANLQRDPGGGTSESLSLGYGSSIGSVNGSIGHSDDVMQFSAGMSGGLVIYSGGILLTPMLGDTIGIIETPDAKGIQVSGNSSTNTDRWGRTVLSYMTPYRYNTLTLDTSKTEGVELKESSRKVIPTQGAAVLLHFATRVGRRAMVEIRSRKPIPLGALIYVEGEKDEAGIVGNKGQAYLSGIAADREQKMRVQWGDMPAQRCYFLLPVASGAQLEPNNWYQKIAVQCQ</sequence>
<dbReference type="Pfam" id="PF00577">
    <property type="entry name" value="Usher"/>
    <property type="match status" value="1"/>
</dbReference>
<evidence type="ECO:0000256" key="6">
    <source>
        <dbReference type="ARBA" id="ARBA00022729"/>
    </source>
</evidence>
<accession>A0A564LKV2</accession>
<evidence type="ECO:0000256" key="5">
    <source>
        <dbReference type="ARBA" id="ARBA00022692"/>
    </source>
</evidence>
<dbReference type="Pfam" id="PF13953">
    <property type="entry name" value="PapC_C"/>
    <property type="match status" value="1"/>
</dbReference>
<keyword evidence="6" id="KW-0732">Signal</keyword>
<dbReference type="PANTHER" id="PTHR30451:SF5">
    <property type="entry name" value="SLR0019 PROTEIN"/>
    <property type="match status" value="1"/>
</dbReference>
<evidence type="ECO:0000313" key="12">
    <source>
        <dbReference type="Proteomes" id="UP000317374"/>
    </source>
</evidence>
<dbReference type="Pfam" id="PF13954">
    <property type="entry name" value="PapC_N"/>
    <property type="match status" value="1"/>
</dbReference>
<evidence type="ECO:0000259" key="9">
    <source>
        <dbReference type="Pfam" id="PF13953"/>
    </source>
</evidence>
<dbReference type="RefSeq" id="WP_142513939.1">
    <property type="nucleotide sequence ID" value="NZ_CABGGW010000034.1"/>
</dbReference>
<dbReference type="GO" id="GO:0009297">
    <property type="term" value="P:pilus assembly"/>
    <property type="evidence" value="ECO:0007669"/>
    <property type="project" value="InterPro"/>
</dbReference>
<gene>
    <name evidence="11" type="primary">elfC_3</name>
    <name evidence="11" type="ORF">SB6422_02386</name>
</gene>
<proteinExistence type="inferred from homology"/>
<evidence type="ECO:0000256" key="7">
    <source>
        <dbReference type="ARBA" id="ARBA00023136"/>
    </source>
</evidence>
<keyword evidence="8" id="KW-0998">Cell outer membrane</keyword>
<dbReference type="PANTHER" id="PTHR30451">
    <property type="entry name" value="OUTER MEMBRANE USHER PROTEIN"/>
    <property type="match status" value="1"/>
</dbReference>
<dbReference type="Gene3D" id="2.60.40.2070">
    <property type="match status" value="1"/>
</dbReference>
<dbReference type="Gene3D" id="3.10.20.410">
    <property type="match status" value="1"/>
</dbReference>
<dbReference type="GO" id="GO:0009279">
    <property type="term" value="C:cell outer membrane"/>
    <property type="evidence" value="ECO:0007669"/>
    <property type="project" value="UniProtKB-SubCell"/>
</dbReference>
<dbReference type="SUPFAM" id="SSF141729">
    <property type="entry name" value="FimD N-terminal domain-like"/>
    <property type="match status" value="1"/>
</dbReference>
<evidence type="ECO:0000259" key="10">
    <source>
        <dbReference type="Pfam" id="PF13954"/>
    </source>
</evidence>
<dbReference type="OrthoDB" id="6500366at2"/>
<keyword evidence="5" id="KW-0812">Transmembrane</keyword>
<feature type="domain" description="PapC N-terminal" evidence="10">
    <location>
        <begin position="30"/>
        <end position="183"/>
    </location>
</feature>
<dbReference type="InterPro" id="IPR043142">
    <property type="entry name" value="PapC-like_C_sf"/>
</dbReference>
<evidence type="ECO:0000313" key="11">
    <source>
        <dbReference type="EMBL" id="VUS81891.1"/>
    </source>
</evidence>
<evidence type="ECO:0000256" key="1">
    <source>
        <dbReference type="ARBA" id="ARBA00004571"/>
    </source>
</evidence>
<comment type="similarity">
    <text evidence="2">Belongs to the fimbrial export usher family.</text>
</comment>
<reference evidence="11 12" key="1">
    <citation type="submission" date="2019-07" db="EMBL/GenBank/DDBJ databases">
        <authorList>
            <person name="Brisse S."/>
            <person name="Rodrigues C."/>
            <person name="Thorpe H."/>
        </authorList>
    </citation>
    <scope>NUCLEOTIDE SEQUENCE [LARGE SCALE GENOMIC DNA]</scope>
    <source>
        <strain evidence="11">SB6422</strain>
    </source>
</reference>
<dbReference type="InterPro" id="IPR037224">
    <property type="entry name" value="PapC_N_sf"/>
</dbReference>
<keyword evidence="4" id="KW-1134">Transmembrane beta strand</keyword>
<evidence type="ECO:0000256" key="4">
    <source>
        <dbReference type="ARBA" id="ARBA00022452"/>
    </source>
</evidence>
<evidence type="ECO:0000256" key="2">
    <source>
        <dbReference type="ARBA" id="ARBA00008064"/>
    </source>
</evidence>
<dbReference type="InterPro" id="IPR025949">
    <property type="entry name" value="PapC-like_C"/>
</dbReference>
<keyword evidence="7" id="KW-0472">Membrane</keyword>
<dbReference type="InterPro" id="IPR025885">
    <property type="entry name" value="PapC_N"/>
</dbReference>
<dbReference type="InterPro" id="IPR000015">
    <property type="entry name" value="Fimb_usher"/>
</dbReference>
<feature type="domain" description="PapC-like C-terminal" evidence="9">
    <location>
        <begin position="779"/>
        <end position="831"/>
    </location>
</feature>
<dbReference type="AlphaFoldDB" id="A0A564LKV2"/>
<comment type="subcellular location">
    <subcellularLocation>
        <location evidence="1">Cell outer membrane</location>
        <topology evidence="1">Multi-pass membrane protein</topology>
    </subcellularLocation>
</comment>
<dbReference type="Gene3D" id="2.60.40.3110">
    <property type="match status" value="1"/>
</dbReference>
<protein>
    <submittedName>
        <fullName evidence="11">Putative outer membrane usher protein ElfC</fullName>
    </submittedName>
</protein>
<organism evidence="11 12">
    <name type="scientific">Klebsiella huaxiensis</name>
    <dbReference type="NCBI Taxonomy" id="2153354"/>
    <lineage>
        <taxon>Bacteria</taxon>
        <taxon>Pseudomonadati</taxon>
        <taxon>Pseudomonadota</taxon>
        <taxon>Gammaproteobacteria</taxon>
        <taxon>Enterobacterales</taxon>
        <taxon>Enterobacteriaceae</taxon>
        <taxon>Klebsiella/Raoultella group</taxon>
        <taxon>Klebsiella</taxon>
    </lineage>
</organism>
<evidence type="ECO:0000256" key="8">
    <source>
        <dbReference type="ARBA" id="ARBA00023237"/>
    </source>
</evidence>
<dbReference type="EMBL" id="CABGGW010000034">
    <property type="protein sequence ID" value="VUS81891.1"/>
    <property type="molecule type" value="Genomic_DNA"/>
</dbReference>
<dbReference type="Gene3D" id="2.60.40.2610">
    <property type="entry name" value="Outer membrane usher protein FimD, plug domain"/>
    <property type="match status" value="1"/>
</dbReference>